<evidence type="ECO:0000313" key="2">
    <source>
        <dbReference type="Proteomes" id="UP001209713"/>
    </source>
</evidence>
<reference evidence="1 2" key="1">
    <citation type="submission" date="2022-10" db="EMBL/GenBank/DDBJ databases">
        <title>Marinomonas transparenta sp. nov. and Marinomonas sargassi sp. nov., isolated from marine alga (Sargassum natans (L.) Gaillon).</title>
        <authorList>
            <person name="Wang Y."/>
        </authorList>
    </citation>
    <scope>NUCLEOTIDE SEQUENCE [LARGE SCALE GENOMIC DNA]</scope>
    <source>
        <strain evidence="1 2">C2222</strain>
    </source>
</reference>
<keyword evidence="2" id="KW-1185">Reference proteome</keyword>
<name>A0ABT2YRC3_9GAMM</name>
<dbReference type="Proteomes" id="UP001209713">
    <property type="component" value="Unassembled WGS sequence"/>
</dbReference>
<comment type="caution">
    <text evidence="1">The sequence shown here is derived from an EMBL/GenBank/DDBJ whole genome shotgun (WGS) entry which is preliminary data.</text>
</comment>
<organism evidence="1 2">
    <name type="scientific">Marinomonas sargassi</name>
    <dbReference type="NCBI Taxonomy" id="2984494"/>
    <lineage>
        <taxon>Bacteria</taxon>
        <taxon>Pseudomonadati</taxon>
        <taxon>Pseudomonadota</taxon>
        <taxon>Gammaproteobacteria</taxon>
        <taxon>Oceanospirillales</taxon>
        <taxon>Oceanospirillaceae</taxon>
        <taxon>Marinomonas</taxon>
    </lineage>
</organism>
<sequence length="140" mass="15722">MKSVKKDPSNHDDNANLVEEARSILVGAKDWLLEDAALMTAYWHDKMGYMEAWVDANWHLLLDEGHDLIDKLDEKEDAAFLWLVNHANNNPVPLEQCHIAGSIVAPGTYRCMACNFDTEIKVAKVLAPCSICHYGLMSSH</sequence>
<protein>
    <submittedName>
        <fullName evidence="1">Zinc ribbon-containing protein</fullName>
    </submittedName>
</protein>
<dbReference type="RefSeq" id="WP_263529822.1">
    <property type="nucleotide sequence ID" value="NZ_JAOVZB010000002.1"/>
</dbReference>
<evidence type="ECO:0000313" key="1">
    <source>
        <dbReference type="EMBL" id="MCV2402442.1"/>
    </source>
</evidence>
<dbReference type="InterPro" id="IPR009912">
    <property type="entry name" value="DUF1451"/>
</dbReference>
<dbReference type="Pfam" id="PF07295">
    <property type="entry name" value="DUF1451"/>
    <property type="match status" value="1"/>
</dbReference>
<proteinExistence type="predicted"/>
<accession>A0ABT2YRC3</accession>
<dbReference type="EMBL" id="JAOVZB010000002">
    <property type="protein sequence ID" value="MCV2402442.1"/>
    <property type="molecule type" value="Genomic_DNA"/>
</dbReference>
<gene>
    <name evidence="1" type="ORF">OFY17_06005</name>
</gene>